<dbReference type="Gene3D" id="3.40.50.300">
    <property type="entry name" value="P-loop containing nucleotide triphosphate hydrolases"/>
    <property type="match status" value="1"/>
</dbReference>
<dbReference type="Pfam" id="PF02881">
    <property type="entry name" value="SRP54_N"/>
    <property type="match status" value="1"/>
</dbReference>
<evidence type="ECO:0000256" key="6">
    <source>
        <dbReference type="ARBA" id="ARBA00023136"/>
    </source>
</evidence>
<reference evidence="11" key="1">
    <citation type="submission" date="2019-02" db="EMBL/GenBank/DDBJ databases">
        <title>FDA dAtabase for Regulatory Grade micrObial Sequences (FDA-ARGOS): Supporting development and validation of Infectious Disease Dx tests.</title>
        <authorList>
            <person name="Duncan R."/>
            <person name="Fisher C."/>
            <person name="Tallon L."/>
            <person name="Sadzewicz L."/>
            <person name="Sengamalay N."/>
            <person name="Ott S."/>
            <person name="Godinez A."/>
            <person name="Nagaraj S."/>
            <person name="Vavikolanu K."/>
            <person name="Vyas G."/>
            <person name="Nadendla S."/>
            <person name="Aluvathingal J."/>
            <person name="Sichtig H."/>
        </authorList>
    </citation>
    <scope>NUCLEOTIDE SEQUENCE [LARGE SCALE GENOMIC DNA]</scope>
    <source>
        <strain evidence="11">FDAARGOS_360</strain>
    </source>
</reference>
<keyword evidence="6" id="KW-0472">Membrane</keyword>
<dbReference type="GO" id="GO:0006614">
    <property type="term" value="P:SRP-dependent cotranslational protein targeting to membrane"/>
    <property type="evidence" value="ECO:0007669"/>
    <property type="project" value="InterPro"/>
</dbReference>
<feature type="domain" description="SRP54-type proteins GTP-binding" evidence="9">
    <location>
        <begin position="1040"/>
        <end position="1053"/>
    </location>
</feature>
<dbReference type="InterPro" id="IPR036225">
    <property type="entry name" value="SRP/SRP_N"/>
</dbReference>
<dbReference type="Pfam" id="PF04086">
    <property type="entry name" value="SRP-alpha_N"/>
    <property type="match status" value="1"/>
</dbReference>
<feature type="compositionally biased region" description="Low complexity" evidence="8">
    <location>
        <begin position="686"/>
        <end position="698"/>
    </location>
</feature>
<sequence length="1067" mass="118087">MHFSQYPLRLTDLERQKLQLIVAALKVSEYTDDVDDFMRPYGKEGRMEAAMREFIDIVVGLAIASDAIPRSVKNSFLAGEVKVATVVPLLEDLFEIMRRHKRLNPFSHRGEFGKLMMMLQDVQKRSIQRALEIQSTLVIPVRTVEAALSSIHCETLADDEAVRTDYLKRTGTEKQAGMQSLIERYSKGDGHKKEIIGTACAALTIRDFEPLPSDNAYSISIRHGRSGACFTHSHATHCQYVTESLLLWENVQKNILNLWEAAEDDMLVEGQGQYVVANTGQGFHRMCSAPRSYGVMSRLVRDTEQRMGGWVGIKVIHLGDRDVPNPLVFIDKYTVIPRLVKPVVQTLHALRYVFHEEDEEEEGQPQVVHEYDNYPGLRNLLRSKYHSYGELMMMILSDFFKHAFDGSGDDGGSCIDGRLTSAWNWCHQLHKKKYYDAFVLTGFAGIFHLRRRSRSFENSQEKESVSGIGRMIDTLSIVSDSGVVLWQCTTHETGRRAMVNKLIQEVLLEDRAGLAQYSVDNYQLRWVLENDARFFVVAVYPKFFKPHYMHVFLRDIATTFAKKYGKQTAQQDFFSSIQGSSNQVPAENLMEFSAEYAALLAKFNASEEAASRHGVEGEDRDEAACSGSSGAAGEASDSGSAQEDSAGVGVYGDNPQQPAAQNAGKVIVTKDGRRLTIGGGPGKGNASGASEAAASSGAVKKRGKKPTRWDNPGAVHDPMVEKQLHEKKATEEELQAQASIQRETYIKRLPNGGIAPVKEREWEGQSRGRLATWLRSYVGTREVDAEDLKKIIPDLREKLIAKNVAVEVAEHVCKSRLGTFDSLYKTVEDAMMASLRRILQPKCEVNLLRDVAAAKAAGKPYSIVLCGVNGVGKSTSLAKITYWLQQNGNSVLLAAGDTFRHGAVEQLGVHGRCLGAPVFQLGYGTDPSAVAAAAMAQASKQHIDVVMIDTAGRMQDHESRMRALAKLIHDNQPDLVLFVGEALVGNNGIDQLRKFNQCLVDFAPVGSRSRGIDGIVLTKFDTIDDKVGAALSMVYELGQPIVFVGVGQTYQDLKVIEPEVVVSALMK</sequence>
<comment type="caution">
    <text evidence="10">The sequence shown here is derived from an EMBL/GenBank/DDBJ whole genome shotgun (WGS) entry which is preliminary data.</text>
</comment>
<dbReference type="InterPro" id="IPR000897">
    <property type="entry name" value="SRP54_GTPase_dom"/>
</dbReference>
<dbReference type="Gene3D" id="1.20.120.140">
    <property type="entry name" value="Signal recognition particle SRP54, nucleotide-binding domain"/>
    <property type="match status" value="1"/>
</dbReference>
<accession>A0A504X1H7</accession>
<dbReference type="InterPro" id="IPR042101">
    <property type="entry name" value="SRP54_N_sf"/>
</dbReference>
<dbReference type="VEuPathDB" id="TriTrypDB:LDHU3_36.5050"/>
<dbReference type="PANTHER" id="PTHR31560:SF0">
    <property type="entry name" value="UPF0652 PROTEIN C22H10.08"/>
    <property type="match status" value="1"/>
</dbReference>
<dbReference type="CDD" id="cd14826">
    <property type="entry name" value="SR_alpha_SRX"/>
    <property type="match status" value="1"/>
</dbReference>
<dbReference type="SMART" id="SM00382">
    <property type="entry name" value="AAA"/>
    <property type="match status" value="1"/>
</dbReference>
<keyword evidence="5" id="KW-0342">GTP-binding</keyword>
<dbReference type="FunFam" id="3.40.50.300:FF:000188">
    <property type="entry name" value="signal recognition particle receptor subunit alpha"/>
    <property type="match status" value="1"/>
</dbReference>
<dbReference type="InterPro" id="IPR003593">
    <property type="entry name" value="AAA+_ATPase"/>
</dbReference>
<dbReference type="InterPro" id="IPR011012">
    <property type="entry name" value="Longin-like_dom_sf"/>
</dbReference>
<evidence type="ECO:0000256" key="2">
    <source>
        <dbReference type="ARBA" id="ARBA00008531"/>
    </source>
</evidence>
<dbReference type="VEuPathDB" id="TriTrypDB:LdBPK_363730.1"/>
<dbReference type="VEuPathDB" id="TriTrypDB:LDHU3_36.5040"/>
<dbReference type="Pfam" id="PF00448">
    <property type="entry name" value="SRP54"/>
    <property type="match status" value="1"/>
</dbReference>
<dbReference type="SMART" id="SM00962">
    <property type="entry name" value="SRP54"/>
    <property type="match status" value="1"/>
</dbReference>
<dbReference type="SUPFAM" id="SSF52540">
    <property type="entry name" value="P-loop containing nucleoside triphosphate hydrolases"/>
    <property type="match status" value="1"/>
</dbReference>
<dbReference type="FunFam" id="1.20.120.140:FF:000016">
    <property type="entry name" value="Signal recognition particle receptor subunit alpha"/>
    <property type="match status" value="1"/>
</dbReference>
<name>A0A504X1H7_LEIDO</name>
<dbReference type="InterPro" id="IPR007222">
    <property type="entry name" value="Sig_recog_particle_rcpt_asu_N"/>
</dbReference>
<dbReference type="GO" id="GO:0005047">
    <property type="term" value="F:signal recognition particle binding"/>
    <property type="evidence" value="ECO:0007669"/>
    <property type="project" value="InterPro"/>
</dbReference>
<dbReference type="Proteomes" id="UP000318821">
    <property type="component" value="Unassembled WGS sequence"/>
</dbReference>
<evidence type="ECO:0000313" key="10">
    <source>
        <dbReference type="EMBL" id="TPP42083.1"/>
    </source>
</evidence>
<evidence type="ECO:0000256" key="7">
    <source>
        <dbReference type="ARBA" id="ARBA00023170"/>
    </source>
</evidence>
<dbReference type="InterPro" id="IPR027417">
    <property type="entry name" value="P-loop_NTPase"/>
</dbReference>
<dbReference type="GO" id="GO:0005785">
    <property type="term" value="C:signal recognition particle receptor complex"/>
    <property type="evidence" value="ECO:0007669"/>
    <property type="project" value="InterPro"/>
</dbReference>
<feature type="compositionally biased region" description="Low complexity" evidence="8">
    <location>
        <begin position="624"/>
        <end position="641"/>
    </location>
</feature>
<evidence type="ECO:0000256" key="5">
    <source>
        <dbReference type="ARBA" id="ARBA00023134"/>
    </source>
</evidence>
<dbReference type="Pfam" id="PF09418">
    <property type="entry name" value="DUF2009"/>
    <property type="match status" value="2"/>
</dbReference>
<dbReference type="VEuPathDB" id="TriTrypDB:LdCL_360044400"/>
<dbReference type="PROSITE" id="PS00300">
    <property type="entry name" value="SRP54"/>
    <property type="match status" value="1"/>
</dbReference>
<keyword evidence="7" id="KW-0675">Receptor</keyword>
<protein>
    <recommendedName>
        <fullName evidence="9">SRP54-type proteins GTP-binding domain-containing protein</fullName>
    </recommendedName>
</protein>
<gene>
    <name evidence="10" type="ORF">CGC20_28125</name>
</gene>
<evidence type="ECO:0000256" key="8">
    <source>
        <dbReference type="SAM" id="MobiDB-lite"/>
    </source>
</evidence>
<dbReference type="PANTHER" id="PTHR31560">
    <property type="entry name" value="UPF0652 PROTEIN C16A11.03C-RELATED"/>
    <property type="match status" value="1"/>
</dbReference>
<dbReference type="Gene3D" id="3.30.450.60">
    <property type="match status" value="1"/>
</dbReference>
<dbReference type="CDD" id="cd17876">
    <property type="entry name" value="SRalpha_C"/>
    <property type="match status" value="1"/>
</dbReference>
<dbReference type="InterPro" id="IPR057668">
    <property type="entry name" value="E2_Ub-conjug_enz_C"/>
</dbReference>
<dbReference type="SUPFAM" id="SSF64356">
    <property type="entry name" value="SNARE-like"/>
    <property type="match status" value="1"/>
</dbReference>
<comment type="similarity">
    <text evidence="2">Belongs to the GTP-binding SRP family.</text>
</comment>
<dbReference type="InterPro" id="IPR013822">
    <property type="entry name" value="Signal_recog_particl_SRP54_hlx"/>
</dbReference>
<dbReference type="GO" id="GO:0003924">
    <property type="term" value="F:GTPase activity"/>
    <property type="evidence" value="ECO:0007669"/>
    <property type="project" value="InterPro"/>
</dbReference>
<dbReference type="GO" id="GO:0006886">
    <property type="term" value="P:intracellular protein transport"/>
    <property type="evidence" value="ECO:0007669"/>
    <property type="project" value="InterPro"/>
</dbReference>
<dbReference type="VEuPathDB" id="TriTrypDB:LdBPK_363740.1"/>
<keyword evidence="4" id="KW-0256">Endoplasmic reticulum</keyword>
<proteinExistence type="inferred from homology"/>
<dbReference type="SUPFAM" id="SSF47364">
    <property type="entry name" value="Domain of the SRP/SRP receptor G-proteins"/>
    <property type="match status" value="1"/>
</dbReference>
<keyword evidence="3" id="KW-0547">Nucleotide-binding</keyword>
<dbReference type="GO" id="GO:0005525">
    <property type="term" value="F:GTP binding"/>
    <property type="evidence" value="ECO:0007669"/>
    <property type="project" value="UniProtKB-KW"/>
</dbReference>
<dbReference type="EMBL" id="RHLD01000002">
    <property type="protein sequence ID" value="TPP42083.1"/>
    <property type="molecule type" value="Genomic_DNA"/>
</dbReference>
<dbReference type="VEuPathDB" id="TriTrypDB:LdCL_360044300"/>
<evidence type="ECO:0000256" key="3">
    <source>
        <dbReference type="ARBA" id="ARBA00022741"/>
    </source>
</evidence>
<evidence type="ECO:0000313" key="11">
    <source>
        <dbReference type="Proteomes" id="UP000318821"/>
    </source>
</evidence>
<dbReference type="AlphaFoldDB" id="A0A504X1H7"/>
<evidence type="ECO:0000256" key="1">
    <source>
        <dbReference type="ARBA" id="ARBA00004397"/>
    </source>
</evidence>
<organism evidence="10 11">
    <name type="scientific">Leishmania donovani</name>
    <dbReference type="NCBI Taxonomy" id="5661"/>
    <lineage>
        <taxon>Eukaryota</taxon>
        <taxon>Discoba</taxon>
        <taxon>Euglenozoa</taxon>
        <taxon>Kinetoplastea</taxon>
        <taxon>Metakinetoplastina</taxon>
        <taxon>Trypanosomatida</taxon>
        <taxon>Trypanosomatidae</taxon>
        <taxon>Leishmaniinae</taxon>
        <taxon>Leishmania</taxon>
    </lineage>
</organism>
<evidence type="ECO:0000259" key="9">
    <source>
        <dbReference type="PROSITE" id="PS00300"/>
    </source>
</evidence>
<dbReference type="InterPro" id="IPR018553">
    <property type="entry name" value="E2_Ub-conjug_enz"/>
</dbReference>
<dbReference type="FunFam" id="3.30.450.60:FF:000039">
    <property type="entry name" value="Signal recognition particle receptor like protein, putative"/>
    <property type="match status" value="1"/>
</dbReference>
<evidence type="ECO:0000256" key="4">
    <source>
        <dbReference type="ARBA" id="ARBA00022824"/>
    </source>
</evidence>
<feature type="region of interest" description="Disordered" evidence="8">
    <location>
        <begin position="610"/>
        <end position="715"/>
    </location>
</feature>
<comment type="subcellular location">
    <subcellularLocation>
        <location evidence="1">Endoplasmic reticulum membrane</location>
        <topology evidence="1">Peripheral membrane protein</topology>
        <orientation evidence="1">Cytoplasmic side</orientation>
    </subcellularLocation>
</comment>